<keyword evidence="1" id="KW-0472">Membrane</keyword>
<evidence type="ECO:0000313" key="3">
    <source>
        <dbReference type="Proteomes" id="UP000827724"/>
    </source>
</evidence>
<feature type="transmembrane region" description="Helical" evidence="1">
    <location>
        <begin position="51"/>
        <end position="69"/>
    </location>
</feature>
<feature type="transmembrane region" description="Helical" evidence="1">
    <location>
        <begin position="84"/>
        <end position="103"/>
    </location>
</feature>
<dbReference type="InterPro" id="IPR029058">
    <property type="entry name" value="AB_hydrolase_fold"/>
</dbReference>
<comment type="caution">
    <text evidence="2">The sequence shown here is derived from an EMBL/GenBank/DDBJ whole genome shotgun (WGS) entry which is preliminary data.</text>
</comment>
<keyword evidence="3" id="KW-1185">Reference proteome</keyword>
<name>A0A9P8QPC5_9HYPO</name>
<gene>
    <name evidence="2" type="ORF">Trco_005210</name>
</gene>
<proteinExistence type="predicted"/>
<dbReference type="SUPFAM" id="SSF53474">
    <property type="entry name" value="alpha/beta-Hydrolases"/>
    <property type="match status" value="1"/>
</dbReference>
<dbReference type="PANTHER" id="PTHR42044:SF1">
    <property type="entry name" value="DUF676 DOMAIN-CONTAINING PROTEIN"/>
    <property type="match status" value="1"/>
</dbReference>
<dbReference type="AlphaFoldDB" id="A0A9P8QPC5"/>
<reference evidence="2" key="1">
    <citation type="submission" date="2021-08" db="EMBL/GenBank/DDBJ databases">
        <title>Chromosome-Level Trichoderma cornu-damae using Hi-C Data.</title>
        <authorList>
            <person name="Kim C.S."/>
        </authorList>
    </citation>
    <scope>NUCLEOTIDE SEQUENCE</scope>
    <source>
        <strain evidence="2">KA19-0412C</strain>
    </source>
</reference>
<dbReference type="PANTHER" id="PTHR42044">
    <property type="entry name" value="DUF676 DOMAIN-CONTAINING PROTEIN-RELATED"/>
    <property type="match status" value="1"/>
</dbReference>
<keyword evidence="1" id="KW-0812">Transmembrane</keyword>
<keyword evidence="1" id="KW-1133">Transmembrane helix</keyword>
<dbReference type="OrthoDB" id="202545at2759"/>
<protein>
    <recommendedName>
        <fullName evidence="4">DUF676 domain-containing protein</fullName>
    </recommendedName>
</protein>
<accession>A0A9P8QPC5</accession>
<evidence type="ECO:0000313" key="2">
    <source>
        <dbReference type="EMBL" id="KAH6606057.1"/>
    </source>
</evidence>
<feature type="transmembrane region" description="Helical" evidence="1">
    <location>
        <begin position="110"/>
        <end position="127"/>
    </location>
</feature>
<dbReference type="Proteomes" id="UP000827724">
    <property type="component" value="Unassembled WGS sequence"/>
</dbReference>
<dbReference type="EMBL" id="JAIWOZ010000004">
    <property type="protein sequence ID" value="KAH6606057.1"/>
    <property type="molecule type" value="Genomic_DNA"/>
</dbReference>
<organism evidence="2 3">
    <name type="scientific">Trichoderma cornu-damae</name>
    <dbReference type="NCBI Taxonomy" id="654480"/>
    <lineage>
        <taxon>Eukaryota</taxon>
        <taxon>Fungi</taxon>
        <taxon>Dikarya</taxon>
        <taxon>Ascomycota</taxon>
        <taxon>Pezizomycotina</taxon>
        <taxon>Sordariomycetes</taxon>
        <taxon>Hypocreomycetidae</taxon>
        <taxon>Hypocreales</taxon>
        <taxon>Hypocreaceae</taxon>
        <taxon>Trichoderma</taxon>
    </lineage>
</organism>
<evidence type="ECO:0008006" key="4">
    <source>
        <dbReference type="Google" id="ProtNLM"/>
    </source>
</evidence>
<sequence length="523" mass="59402">MKPPKRRANGVSPKSFIMSSVTEFYRSQIGGESVINYAYTDFPLRLLAKDVYYFFAYSWALPWVFYPIHPFESGELDELYPSRMNIFCLVVHLFLIVFQVAFLVTLPLAIIFPAWVGVAGVVGFHFLNRLVCMLLNGRGIIFHSDEKYAKPLPEHEHEQWIFLNGVSIGQHWMKTNLNRLALTFGRPVLGIHNRTSGVVFDVIECLVQRNFSYATTDIRVCYKHLKDILYDPKKTKVVFIMHSQGAIEGGMVLDWLLQEMPQDLLAKLEVYTFGNAANHFNNPHRHVISQDLTRSSPLEAMQTLVSEVRYETPVTTPLEVKKDPMIPASLQQRSSSLASYHTASAAKDRAIGHIEHYTHNTDFVAIWGILHFATNKMASPQLPRFLGRLFNRSNVQGGHLLVQHYLDGMFPLKRDPETGEFVGADEDNAFMEEVIKFGGEGTAMENAREAFEISYGGTRGFGTGEITTPIEVYDQFSARKRHKRDVKVKELSRLWMYRNGSSPPEKSTVLTTDLAGIVRNSTL</sequence>
<evidence type="ECO:0000256" key="1">
    <source>
        <dbReference type="SAM" id="Phobius"/>
    </source>
</evidence>